<feature type="binding site" evidence="18">
    <location>
        <position position="64"/>
    </location>
    <ligand>
        <name>K(+)</name>
        <dbReference type="ChEBI" id="CHEBI:29103"/>
    </ligand>
</feature>
<feature type="binding site" evidence="18">
    <location>
        <position position="164"/>
    </location>
    <ligand>
        <name>(6S)-NADPHX</name>
        <dbReference type="ChEBI" id="CHEBI:64076"/>
    </ligand>
</feature>
<feature type="domain" description="YjeF C-terminal" evidence="20">
    <location>
        <begin position="223"/>
        <end position="505"/>
    </location>
</feature>
<dbReference type="Gene3D" id="3.40.1190.20">
    <property type="match status" value="1"/>
</dbReference>
<comment type="similarity">
    <text evidence="3 19">In the N-terminal section; belongs to the NnrE/AIBP family.</text>
</comment>
<evidence type="ECO:0000256" key="8">
    <source>
        <dbReference type="ARBA" id="ARBA00022857"/>
    </source>
</evidence>
<evidence type="ECO:0000256" key="17">
    <source>
        <dbReference type="HAMAP-Rule" id="MF_01965"/>
    </source>
</evidence>
<comment type="similarity">
    <text evidence="17">Belongs to the NnrD/CARKD family.</text>
</comment>
<evidence type="ECO:0000259" key="21">
    <source>
        <dbReference type="PROSITE" id="PS51385"/>
    </source>
</evidence>
<evidence type="ECO:0000256" key="6">
    <source>
        <dbReference type="ARBA" id="ARBA00022741"/>
    </source>
</evidence>
<keyword evidence="9 18" id="KW-0630">Potassium</keyword>
<feature type="domain" description="YjeF N-terminal" evidence="21">
    <location>
        <begin position="10"/>
        <end position="221"/>
    </location>
</feature>
<feature type="binding site" evidence="17">
    <location>
        <position position="322"/>
    </location>
    <ligand>
        <name>(6S)-NADPHX</name>
        <dbReference type="ChEBI" id="CHEBI:64076"/>
    </ligand>
</feature>
<evidence type="ECO:0000256" key="7">
    <source>
        <dbReference type="ARBA" id="ARBA00022840"/>
    </source>
</evidence>
<keyword evidence="11 18" id="KW-0413">Isomerase</keyword>
<comment type="caution">
    <text evidence="18">Lacks conserved residue(s) required for the propagation of feature annotation.</text>
</comment>
<evidence type="ECO:0000256" key="11">
    <source>
        <dbReference type="ARBA" id="ARBA00023235"/>
    </source>
</evidence>
<dbReference type="GO" id="GO:0005524">
    <property type="term" value="F:ATP binding"/>
    <property type="evidence" value="ECO:0007669"/>
    <property type="project" value="UniProtKB-UniRule"/>
</dbReference>
<protein>
    <recommendedName>
        <fullName evidence="19">Bifunctional NAD(P)H-hydrate repair enzyme</fullName>
    </recommendedName>
    <alternativeName>
        <fullName evidence="19">Nicotinamide nucleotide repair protein</fullName>
    </alternativeName>
    <domain>
        <recommendedName>
            <fullName evidence="19">ADP-dependent (S)-NAD(P)H-hydrate dehydratase</fullName>
            <ecNumber evidence="19">4.2.1.136</ecNumber>
        </recommendedName>
        <alternativeName>
            <fullName evidence="19">ADP-dependent NAD(P)HX dehydratase</fullName>
        </alternativeName>
    </domain>
    <domain>
        <recommendedName>
            <fullName evidence="19">NAD(P)H-hydrate epimerase</fullName>
            <ecNumber evidence="19">5.1.99.6</ecNumber>
        </recommendedName>
    </domain>
</protein>
<dbReference type="NCBIfam" id="TIGR00196">
    <property type="entry name" value="yjeF_cterm"/>
    <property type="match status" value="1"/>
</dbReference>
<dbReference type="InterPro" id="IPR000631">
    <property type="entry name" value="CARKD"/>
</dbReference>
<dbReference type="RefSeq" id="WP_159966418.1">
    <property type="nucleotide sequence ID" value="NZ_APKE01000035.1"/>
</dbReference>
<feature type="binding site" evidence="18">
    <location>
        <begin position="131"/>
        <end position="137"/>
    </location>
    <ligand>
        <name>(6S)-NADPHX</name>
        <dbReference type="ChEBI" id="CHEBI:64076"/>
    </ligand>
</feature>
<dbReference type="Proteomes" id="UP000698242">
    <property type="component" value="Unassembled WGS sequence"/>
</dbReference>
<evidence type="ECO:0000256" key="13">
    <source>
        <dbReference type="ARBA" id="ARBA00023268"/>
    </source>
</evidence>
<comment type="similarity">
    <text evidence="4 19">In the C-terminal section; belongs to the NnrD/CARKD family.</text>
</comment>
<dbReference type="CDD" id="cd01171">
    <property type="entry name" value="YXKO-related"/>
    <property type="match status" value="1"/>
</dbReference>
<keyword evidence="10 17" id="KW-0520">NAD</keyword>
<keyword evidence="6 17" id="KW-0547">Nucleotide-binding</keyword>
<organism evidence="22 23">
    <name type="scientific">Profundibacterium mesophilum KAUST100406-0324</name>
    <dbReference type="NCBI Taxonomy" id="1037889"/>
    <lineage>
        <taxon>Bacteria</taxon>
        <taxon>Pseudomonadati</taxon>
        <taxon>Pseudomonadota</taxon>
        <taxon>Alphaproteobacteria</taxon>
        <taxon>Rhodobacterales</taxon>
        <taxon>Roseobacteraceae</taxon>
        <taxon>Profundibacterium</taxon>
    </lineage>
</organism>
<dbReference type="GO" id="GO:0046872">
    <property type="term" value="F:metal ion binding"/>
    <property type="evidence" value="ECO:0007669"/>
    <property type="project" value="UniProtKB-UniRule"/>
</dbReference>
<gene>
    <name evidence="18" type="primary">nnrE</name>
    <name evidence="17" type="synonym">nnrD</name>
    <name evidence="22" type="ORF">PMES_02909</name>
</gene>
<proteinExistence type="inferred from homology"/>
<evidence type="ECO:0000256" key="5">
    <source>
        <dbReference type="ARBA" id="ARBA00022723"/>
    </source>
</evidence>
<name>A0A921TBU1_9RHOB</name>
<dbReference type="InterPro" id="IPR004443">
    <property type="entry name" value="YjeF_N_dom"/>
</dbReference>
<dbReference type="EC" id="5.1.99.6" evidence="19"/>
<dbReference type="EC" id="4.2.1.136" evidence="19"/>
<feature type="binding site" evidence="18">
    <location>
        <position position="127"/>
    </location>
    <ligand>
        <name>K(+)</name>
        <dbReference type="ChEBI" id="CHEBI:29103"/>
    </ligand>
</feature>
<evidence type="ECO:0000256" key="9">
    <source>
        <dbReference type="ARBA" id="ARBA00022958"/>
    </source>
</evidence>
<reference evidence="22" key="1">
    <citation type="submission" date="2013-03" db="EMBL/GenBank/DDBJ databases">
        <title>Genome Sequence of the Profundibacterium mesophilum strain KAUST100406-0324T from Red Sea, a novel genus in the family Rhodobacteraceae.</title>
        <authorList>
            <person name="Essack M."/>
            <person name="Alam I."/>
            <person name="Lafi F."/>
            <person name="Alawi W."/>
            <person name="Kamanu F."/>
            <person name="Al-Suwailem A."/>
            <person name="Lee O.O."/>
            <person name="Xu Y."/>
            <person name="Bajic V."/>
            <person name="Qian P.-Y."/>
            <person name="Archer J."/>
        </authorList>
    </citation>
    <scope>NUCLEOTIDE SEQUENCE</scope>
    <source>
        <strain evidence="22">KAUST100406-0324</strain>
    </source>
</reference>
<evidence type="ECO:0000256" key="16">
    <source>
        <dbReference type="ARBA" id="ARBA00049209"/>
    </source>
</evidence>
<dbReference type="GO" id="GO:0052855">
    <property type="term" value="F:ADP-dependent NAD(P)H-hydrate dehydratase activity"/>
    <property type="evidence" value="ECO:0007669"/>
    <property type="project" value="UniProtKB-UniRule"/>
</dbReference>
<feature type="binding site" evidence="18">
    <location>
        <position position="167"/>
    </location>
    <ligand>
        <name>K(+)</name>
        <dbReference type="ChEBI" id="CHEBI:29103"/>
    </ligand>
</feature>
<keyword evidence="23" id="KW-1185">Reference proteome</keyword>
<evidence type="ECO:0000256" key="10">
    <source>
        <dbReference type="ARBA" id="ARBA00023027"/>
    </source>
</evidence>
<keyword evidence="13" id="KW-0511">Multifunctional enzyme</keyword>
<evidence type="ECO:0000256" key="4">
    <source>
        <dbReference type="ARBA" id="ARBA00009524"/>
    </source>
</evidence>
<evidence type="ECO:0000256" key="14">
    <source>
        <dbReference type="ARBA" id="ARBA00025153"/>
    </source>
</evidence>
<keyword evidence="5 18" id="KW-0479">Metal-binding</keyword>
<dbReference type="HAMAP" id="MF_01966">
    <property type="entry name" value="NADHX_epimerase"/>
    <property type="match status" value="1"/>
</dbReference>
<dbReference type="NCBIfam" id="TIGR00197">
    <property type="entry name" value="yjeF_nterm"/>
    <property type="match status" value="1"/>
</dbReference>
<comment type="cofactor">
    <cofactor evidence="18 19">
        <name>K(+)</name>
        <dbReference type="ChEBI" id="CHEBI:29103"/>
    </cofactor>
    <text evidence="18 19">Binds 1 potassium ion per subunit.</text>
</comment>
<evidence type="ECO:0000256" key="19">
    <source>
        <dbReference type="PIRNR" id="PIRNR017184"/>
    </source>
</evidence>
<feature type="binding site" evidence="17">
    <location>
        <position position="450"/>
    </location>
    <ligand>
        <name>AMP</name>
        <dbReference type="ChEBI" id="CHEBI:456215"/>
    </ligand>
</feature>
<dbReference type="InterPro" id="IPR036652">
    <property type="entry name" value="YjeF_N_dom_sf"/>
</dbReference>
<dbReference type="InterPro" id="IPR030677">
    <property type="entry name" value="Nnr"/>
</dbReference>
<accession>A0A921TBU1</accession>
<evidence type="ECO:0000313" key="22">
    <source>
        <dbReference type="EMBL" id="KAF0674833.1"/>
    </source>
</evidence>
<evidence type="ECO:0000256" key="12">
    <source>
        <dbReference type="ARBA" id="ARBA00023239"/>
    </source>
</evidence>
<comment type="catalytic activity">
    <reaction evidence="2 18 19">
        <text>(6R)-NADPHX = (6S)-NADPHX</text>
        <dbReference type="Rhea" id="RHEA:32227"/>
        <dbReference type="ChEBI" id="CHEBI:64076"/>
        <dbReference type="ChEBI" id="CHEBI:64077"/>
        <dbReference type="EC" id="5.1.99.6"/>
    </reaction>
</comment>
<dbReference type="PIRSF" id="PIRSF017184">
    <property type="entry name" value="Nnr"/>
    <property type="match status" value="1"/>
</dbReference>
<feature type="binding site" evidence="18">
    <location>
        <begin position="63"/>
        <end position="67"/>
    </location>
    <ligand>
        <name>(6S)-NADPHX</name>
        <dbReference type="ChEBI" id="CHEBI:64076"/>
    </ligand>
</feature>
<feature type="binding site" evidence="17">
    <location>
        <position position="372"/>
    </location>
    <ligand>
        <name>(6S)-NADPHX</name>
        <dbReference type="ChEBI" id="CHEBI:64076"/>
    </ligand>
</feature>
<evidence type="ECO:0000256" key="15">
    <source>
        <dbReference type="ARBA" id="ARBA00048238"/>
    </source>
</evidence>
<feature type="binding site" evidence="17">
    <location>
        <position position="258"/>
    </location>
    <ligand>
        <name>(6S)-NADPHX</name>
        <dbReference type="ChEBI" id="CHEBI:64076"/>
    </ligand>
</feature>
<dbReference type="Pfam" id="PF01256">
    <property type="entry name" value="Carb_kinase"/>
    <property type="match status" value="1"/>
</dbReference>
<dbReference type="Gene3D" id="3.40.50.10260">
    <property type="entry name" value="YjeF N-terminal domain"/>
    <property type="match status" value="1"/>
</dbReference>
<dbReference type="PROSITE" id="PS51383">
    <property type="entry name" value="YJEF_C_3"/>
    <property type="match status" value="1"/>
</dbReference>
<dbReference type="SUPFAM" id="SSF53613">
    <property type="entry name" value="Ribokinase-like"/>
    <property type="match status" value="1"/>
</dbReference>
<dbReference type="EMBL" id="APKE01000035">
    <property type="protein sequence ID" value="KAF0674833.1"/>
    <property type="molecule type" value="Genomic_DNA"/>
</dbReference>
<dbReference type="InterPro" id="IPR029056">
    <property type="entry name" value="Ribokinase-like"/>
</dbReference>
<dbReference type="InterPro" id="IPR017953">
    <property type="entry name" value="Carbohydrate_kinase_pred_CS"/>
</dbReference>
<dbReference type="GO" id="GO:0046496">
    <property type="term" value="P:nicotinamide nucleotide metabolic process"/>
    <property type="evidence" value="ECO:0007669"/>
    <property type="project" value="UniProtKB-UniRule"/>
</dbReference>
<evidence type="ECO:0000256" key="18">
    <source>
        <dbReference type="HAMAP-Rule" id="MF_01966"/>
    </source>
</evidence>
<dbReference type="Pfam" id="PF03853">
    <property type="entry name" value="YjeF_N"/>
    <property type="match status" value="1"/>
</dbReference>
<evidence type="ECO:0000256" key="3">
    <source>
        <dbReference type="ARBA" id="ARBA00006001"/>
    </source>
</evidence>
<keyword evidence="7 17" id="KW-0067">ATP-binding</keyword>
<dbReference type="HAMAP" id="MF_01965">
    <property type="entry name" value="NADHX_dehydratase"/>
    <property type="match status" value="1"/>
</dbReference>
<dbReference type="PROSITE" id="PS51385">
    <property type="entry name" value="YJEF_N"/>
    <property type="match status" value="1"/>
</dbReference>
<evidence type="ECO:0000313" key="23">
    <source>
        <dbReference type="Proteomes" id="UP000698242"/>
    </source>
</evidence>
<comment type="function">
    <text evidence="14 19">Bifunctional enzyme that catalyzes the epimerization of the S- and R-forms of NAD(P)HX and the dehydration of the S-form of NAD(P)HX at the expense of ADP, which is converted to AMP. This allows the repair of both epimers of NAD(P)HX, a damaged form of NAD(P)H that is a result of enzymatic or heat-dependent hydration.</text>
</comment>
<keyword evidence="8 17" id="KW-0521">NADP</keyword>
<comment type="caution">
    <text evidence="22">The sequence shown here is derived from an EMBL/GenBank/DDBJ whole genome shotgun (WGS) entry which is preliminary data.</text>
</comment>
<dbReference type="SUPFAM" id="SSF64153">
    <property type="entry name" value="YjeF N-terminal domain-like"/>
    <property type="match status" value="1"/>
</dbReference>
<comment type="catalytic activity">
    <reaction evidence="15 17 19">
        <text>(6S)-NADHX + ADP = AMP + phosphate + NADH + H(+)</text>
        <dbReference type="Rhea" id="RHEA:32223"/>
        <dbReference type="ChEBI" id="CHEBI:15378"/>
        <dbReference type="ChEBI" id="CHEBI:43474"/>
        <dbReference type="ChEBI" id="CHEBI:57945"/>
        <dbReference type="ChEBI" id="CHEBI:64074"/>
        <dbReference type="ChEBI" id="CHEBI:456215"/>
        <dbReference type="ChEBI" id="CHEBI:456216"/>
        <dbReference type="EC" id="4.2.1.136"/>
    </reaction>
</comment>
<feature type="binding site" evidence="17">
    <location>
        <position position="451"/>
    </location>
    <ligand>
        <name>(6S)-NADPHX</name>
        <dbReference type="ChEBI" id="CHEBI:64076"/>
    </ligand>
</feature>
<dbReference type="GO" id="GO:0110051">
    <property type="term" value="P:metabolite repair"/>
    <property type="evidence" value="ECO:0007669"/>
    <property type="project" value="TreeGrafter"/>
</dbReference>
<evidence type="ECO:0000256" key="1">
    <source>
        <dbReference type="ARBA" id="ARBA00000013"/>
    </source>
</evidence>
<dbReference type="OrthoDB" id="9806925at2"/>
<comment type="similarity">
    <text evidence="18">Belongs to the NnrE/AIBP family.</text>
</comment>
<comment type="function">
    <text evidence="17">Catalyzes the dehydration of the S-form of NAD(P)HX at the expense of ADP, which is converted to AMP. Together with NAD(P)HX epimerase, which catalyzes the epimerization of the S- and R-forms, the enzyme allows the repair of both epimers of NAD(P)HX, a damaged form of NAD(P)H that is a result of enzymatic or heat-dependent hydration.</text>
</comment>
<dbReference type="PROSITE" id="PS01050">
    <property type="entry name" value="YJEF_C_2"/>
    <property type="match status" value="1"/>
</dbReference>
<dbReference type="PANTHER" id="PTHR12592">
    <property type="entry name" value="ATP-DEPENDENT (S)-NAD(P)H-HYDRATE DEHYDRATASE FAMILY MEMBER"/>
    <property type="match status" value="1"/>
</dbReference>
<sequence length="506" mass="51094">MSILIGAREMRAAEAAALAMPQNGQGALMERAGEAALGAVMTNWPELAGGQGRAAVVLCGAGNNGGDGYVIARHLAQAGWSVTLCAAGSGRSPPDAARARAAWERHGPVHPASKAPDALPDAALLVDAVFGIGLSRPVSGEMAQLFERIAEAGRADTFRRVAVDIPSGLDADSGRCHGACLPADLTVTFAAAKPGHYLASGPELSGRLVVADIGIDIGGAAVAARLAGPPAGLLKRGAHKFDHGHALVLAGGSGRGGAGRLAARAALRIGAGLVSLAPPPDALAENAAQLEAVMLRTLPDAAALTEWLAGDERINALCLGPGLGTDARAGALLRAALDAGRPTVLDADALTLLSREDAPFALLHEACVLTPHGGEFARLFPDISRTLGEVSAAPPGHDKLSAVREAAARAGCHVLLKGHDTVIAAPSGETWLSSAAYGRAAPWLATAGAGDVLAGLITGLLARGMQPLPAARDASWMHVSAALEFGPGLIAEDLERQVPAVLRALC</sequence>
<evidence type="ECO:0000256" key="2">
    <source>
        <dbReference type="ARBA" id="ARBA00000909"/>
    </source>
</evidence>
<comment type="subunit">
    <text evidence="17">Homotetramer.</text>
</comment>
<comment type="cofactor">
    <cofactor evidence="17">
        <name>Mg(2+)</name>
        <dbReference type="ChEBI" id="CHEBI:18420"/>
    </cofactor>
</comment>
<dbReference type="PANTHER" id="PTHR12592:SF0">
    <property type="entry name" value="ATP-DEPENDENT (S)-NAD(P)H-HYDRATE DEHYDRATASE"/>
    <property type="match status" value="1"/>
</dbReference>
<comment type="catalytic activity">
    <reaction evidence="1 18 19">
        <text>(6R)-NADHX = (6S)-NADHX</text>
        <dbReference type="Rhea" id="RHEA:32215"/>
        <dbReference type="ChEBI" id="CHEBI:64074"/>
        <dbReference type="ChEBI" id="CHEBI:64075"/>
        <dbReference type="EC" id="5.1.99.6"/>
    </reaction>
</comment>
<dbReference type="AlphaFoldDB" id="A0A921TBU1"/>
<comment type="catalytic activity">
    <reaction evidence="16 17 19">
        <text>(6S)-NADPHX + ADP = AMP + phosphate + NADPH + H(+)</text>
        <dbReference type="Rhea" id="RHEA:32235"/>
        <dbReference type="ChEBI" id="CHEBI:15378"/>
        <dbReference type="ChEBI" id="CHEBI:43474"/>
        <dbReference type="ChEBI" id="CHEBI:57783"/>
        <dbReference type="ChEBI" id="CHEBI:64076"/>
        <dbReference type="ChEBI" id="CHEBI:456215"/>
        <dbReference type="ChEBI" id="CHEBI:456216"/>
        <dbReference type="EC" id="4.2.1.136"/>
    </reaction>
</comment>
<dbReference type="GO" id="GO:0052856">
    <property type="term" value="F:NAD(P)HX epimerase activity"/>
    <property type="evidence" value="ECO:0007669"/>
    <property type="project" value="UniProtKB-UniRule"/>
</dbReference>
<feature type="binding site" evidence="17">
    <location>
        <begin position="417"/>
        <end position="421"/>
    </location>
    <ligand>
        <name>AMP</name>
        <dbReference type="ChEBI" id="CHEBI:456215"/>
    </ligand>
</feature>
<keyword evidence="12 17" id="KW-0456">Lyase</keyword>
<evidence type="ECO:0000259" key="20">
    <source>
        <dbReference type="PROSITE" id="PS51383"/>
    </source>
</evidence>
<comment type="function">
    <text evidence="18">Catalyzes the epimerization of the S- and R-forms of NAD(P)HX, a damaged form of NAD(P)H that is a result of enzymatic or heat-dependent hydration. This is a prerequisite for the S-specific NAD(P)H-hydrate dehydratase to allow the repair of both epimers of NAD(P)HX.</text>
</comment>